<evidence type="ECO:0000256" key="10">
    <source>
        <dbReference type="ARBA" id="ARBA00023049"/>
    </source>
</evidence>
<dbReference type="PANTHER" id="PTHR39188">
    <property type="entry name" value="MEMBRANE-ASSOCIATED ZINC METALLOPROTEASE M50B"/>
    <property type="match status" value="1"/>
</dbReference>
<feature type="domain" description="Peptidase M50" evidence="13">
    <location>
        <begin position="286"/>
        <end position="356"/>
    </location>
</feature>
<keyword evidence="8" id="KW-0862">Zinc</keyword>
<evidence type="ECO:0000313" key="15">
    <source>
        <dbReference type="Proteomes" id="UP000238220"/>
    </source>
</evidence>
<evidence type="ECO:0000256" key="3">
    <source>
        <dbReference type="ARBA" id="ARBA00007931"/>
    </source>
</evidence>
<dbReference type="RefSeq" id="WP_104230738.1">
    <property type="nucleotide sequence ID" value="NZ_PSNW01000006.1"/>
</dbReference>
<feature type="transmembrane region" description="Helical" evidence="12">
    <location>
        <begin position="307"/>
        <end position="325"/>
    </location>
</feature>
<protein>
    <recommendedName>
        <fullName evidence="13">Peptidase M50 domain-containing protein</fullName>
    </recommendedName>
</protein>
<dbReference type="GO" id="GO:0046872">
    <property type="term" value="F:metal ion binding"/>
    <property type="evidence" value="ECO:0007669"/>
    <property type="project" value="UniProtKB-KW"/>
</dbReference>
<dbReference type="GO" id="GO:0006508">
    <property type="term" value="P:proteolysis"/>
    <property type="evidence" value="ECO:0007669"/>
    <property type="project" value="UniProtKB-KW"/>
</dbReference>
<keyword evidence="9 12" id="KW-1133">Transmembrane helix</keyword>
<dbReference type="GO" id="GO:0016020">
    <property type="term" value="C:membrane"/>
    <property type="evidence" value="ECO:0007669"/>
    <property type="project" value="UniProtKB-SubCell"/>
</dbReference>
<dbReference type="PANTHER" id="PTHR39188:SF3">
    <property type="entry name" value="STAGE IV SPORULATION PROTEIN FB"/>
    <property type="match status" value="1"/>
</dbReference>
<keyword evidence="10" id="KW-0482">Metalloprotease</keyword>
<evidence type="ECO:0000256" key="2">
    <source>
        <dbReference type="ARBA" id="ARBA00004141"/>
    </source>
</evidence>
<dbReference type="InterPro" id="IPR008915">
    <property type="entry name" value="Peptidase_M50"/>
</dbReference>
<keyword evidence="5 12" id="KW-0812">Transmembrane</keyword>
<feature type="transmembrane region" description="Helical" evidence="12">
    <location>
        <begin position="432"/>
        <end position="449"/>
    </location>
</feature>
<feature type="transmembrane region" description="Helical" evidence="12">
    <location>
        <begin position="337"/>
        <end position="358"/>
    </location>
</feature>
<keyword evidence="11 12" id="KW-0472">Membrane</keyword>
<keyword evidence="4" id="KW-0645">Protease</keyword>
<evidence type="ECO:0000256" key="1">
    <source>
        <dbReference type="ARBA" id="ARBA00001947"/>
    </source>
</evidence>
<feature type="transmembrane region" description="Helical" evidence="12">
    <location>
        <begin position="6"/>
        <end position="34"/>
    </location>
</feature>
<evidence type="ECO:0000256" key="8">
    <source>
        <dbReference type="ARBA" id="ARBA00022833"/>
    </source>
</evidence>
<dbReference type="GO" id="GO:0008237">
    <property type="term" value="F:metallopeptidase activity"/>
    <property type="evidence" value="ECO:0007669"/>
    <property type="project" value="UniProtKB-KW"/>
</dbReference>
<proteinExistence type="inferred from homology"/>
<evidence type="ECO:0000256" key="9">
    <source>
        <dbReference type="ARBA" id="ARBA00022989"/>
    </source>
</evidence>
<name>A0A2S5TFJ6_9GAMM</name>
<feature type="transmembrane region" description="Helical" evidence="12">
    <location>
        <begin position="503"/>
        <end position="525"/>
    </location>
</feature>
<evidence type="ECO:0000256" key="12">
    <source>
        <dbReference type="SAM" id="Phobius"/>
    </source>
</evidence>
<reference evidence="14 15" key="1">
    <citation type="submission" date="2018-02" db="EMBL/GenBank/DDBJ databases">
        <title>Genome sequencing of Solimonas sp. HR-BB.</title>
        <authorList>
            <person name="Lee Y."/>
            <person name="Jeon C.O."/>
        </authorList>
    </citation>
    <scope>NUCLEOTIDE SEQUENCE [LARGE SCALE GENOMIC DNA]</scope>
    <source>
        <strain evidence="14 15">HR-BB</strain>
    </source>
</reference>
<accession>A0A2S5TFJ6</accession>
<evidence type="ECO:0000259" key="13">
    <source>
        <dbReference type="Pfam" id="PF02163"/>
    </source>
</evidence>
<evidence type="ECO:0000256" key="7">
    <source>
        <dbReference type="ARBA" id="ARBA00022801"/>
    </source>
</evidence>
<evidence type="ECO:0000313" key="14">
    <source>
        <dbReference type="EMBL" id="PPE73677.1"/>
    </source>
</evidence>
<gene>
    <name evidence="14" type="ORF">C3942_12850</name>
</gene>
<feature type="domain" description="Peptidase M50" evidence="13">
    <location>
        <begin position="370"/>
        <end position="402"/>
    </location>
</feature>
<comment type="subcellular location">
    <subcellularLocation>
        <location evidence="2">Membrane</location>
        <topology evidence="2">Multi-pass membrane protein</topology>
    </subcellularLocation>
</comment>
<dbReference type="Pfam" id="PF02163">
    <property type="entry name" value="Peptidase_M50"/>
    <property type="match status" value="2"/>
</dbReference>
<dbReference type="Proteomes" id="UP000238220">
    <property type="component" value="Unassembled WGS sequence"/>
</dbReference>
<sequence length="873" mass="97039">MEPTLAVLNLLLICLGAWLGIQLLFFLVMLVQMLRLSLHPQRLRFGELPEDLPPDQQAAIDEVRALGFRPIASGLVENGPRSHPALLLRHQSEPAYASLLLMPASFAGYPLSFLSQAEDGSLLLTVNRIGWLTLAQPPGQKLVDAWAASPTAHWQVHQARIAGVAMADLPEEEICRRYAASYGDYVPMLLRQGLLQESGGVLHPRLRAAAGLAWRWMGVRRKLAVPYVSAATEGSHQPDYATQSYIQAEAELARRASRHSLKASVLVLSAALSLLLWGWAFSWQSALAVLAILLLHEGGHALAMRAFGYRDMSMFFIPFLGAMVTGRPRDIPAWKQALVLLAGPVPGLLLGAALLWWWGGAIPSAGGFDWQMAAWMAVLINLFNLLPLTPLDGGQLVELSLFSRWPRSRLLFSALSVAAMAALALWLESAVFAVFVLLLGVGLLQQWRVSRLESRWQDGLPHEEQLRQLFGRAQELFGPLGFLRQYPLVKAVMERRRIRRPRAWESALVLGLLLALWGSGGYAAYGHLAAPPQPEDDGRSAQQRLFDERYARYGEDEDAGPDELKALQAAAAALPPEDPRRVDLRSLLAWDAEGEEQARQLESLVAEGREGFQNDLESLQRRWLRSVQDLHPDAPLPQRIAALQAALQRAESLMPKQPAGRIEARLRLAEWVDLNGDPQAAETLLAETRYLAERSDDCRCELRRVLRAQAWYFMHHGRPADAVTVIEASPVGRSLRQSTHELSRTYAWALLEAGRIDQGTEQMRMAVYSRLPPRSWLQRLGFGGARRSHLLYPLEMAHALRQGPQPAEARGVMPPEQHWSCFPYTSEDMAETVAPYVDPWEQLREQRLRVTAKAVCPPAPGKTGATAKMNPPG</sequence>
<organism evidence="14 15">
    <name type="scientific">Solimonas fluminis</name>
    <dbReference type="NCBI Taxonomy" id="2086571"/>
    <lineage>
        <taxon>Bacteria</taxon>
        <taxon>Pseudomonadati</taxon>
        <taxon>Pseudomonadota</taxon>
        <taxon>Gammaproteobacteria</taxon>
        <taxon>Nevskiales</taxon>
        <taxon>Nevskiaceae</taxon>
        <taxon>Solimonas</taxon>
    </lineage>
</organism>
<keyword evidence="7" id="KW-0378">Hydrolase</keyword>
<dbReference type="OrthoDB" id="8772544at2"/>
<keyword evidence="15" id="KW-1185">Reference proteome</keyword>
<dbReference type="AlphaFoldDB" id="A0A2S5TFJ6"/>
<evidence type="ECO:0000256" key="11">
    <source>
        <dbReference type="ARBA" id="ARBA00023136"/>
    </source>
</evidence>
<comment type="caution">
    <text evidence="14">The sequence shown here is derived from an EMBL/GenBank/DDBJ whole genome shotgun (WGS) entry which is preliminary data.</text>
</comment>
<dbReference type="EMBL" id="PSNW01000006">
    <property type="protein sequence ID" value="PPE73677.1"/>
    <property type="molecule type" value="Genomic_DNA"/>
</dbReference>
<comment type="similarity">
    <text evidence="3">Belongs to the peptidase M50B family.</text>
</comment>
<keyword evidence="6" id="KW-0479">Metal-binding</keyword>
<evidence type="ECO:0000256" key="5">
    <source>
        <dbReference type="ARBA" id="ARBA00022692"/>
    </source>
</evidence>
<comment type="cofactor">
    <cofactor evidence="1">
        <name>Zn(2+)</name>
        <dbReference type="ChEBI" id="CHEBI:29105"/>
    </cofactor>
</comment>
<evidence type="ECO:0000256" key="6">
    <source>
        <dbReference type="ARBA" id="ARBA00022723"/>
    </source>
</evidence>
<evidence type="ECO:0000256" key="4">
    <source>
        <dbReference type="ARBA" id="ARBA00022670"/>
    </source>
</evidence>
<feature type="transmembrane region" description="Helical" evidence="12">
    <location>
        <begin position="265"/>
        <end position="295"/>
    </location>
</feature>